<gene>
    <name evidence="2" type="ORF">Vbra_21294</name>
</gene>
<dbReference type="PhylomeDB" id="A0A0G4FHR6"/>
<name>A0A0G4FHR6_VITBC</name>
<dbReference type="VEuPathDB" id="CryptoDB:Vbra_21294"/>
<proteinExistence type="predicted"/>
<accession>A0A0G4FHR6</accession>
<protein>
    <submittedName>
        <fullName evidence="2">Uncharacterized protein</fullName>
    </submittedName>
</protein>
<dbReference type="InParanoid" id="A0A0G4FHR6"/>
<evidence type="ECO:0000313" key="3">
    <source>
        <dbReference type="Proteomes" id="UP000041254"/>
    </source>
</evidence>
<evidence type="ECO:0000313" key="2">
    <source>
        <dbReference type="EMBL" id="CEM13010.1"/>
    </source>
</evidence>
<dbReference type="EMBL" id="CDMY01000441">
    <property type="protein sequence ID" value="CEM13010.1"/>
    <property type="molecule type" value="Genomic_DNA"/>
</dbReference>
<organism evidence="2 3">
    <name type="scientific">Vitrella brassicaformis (strain CCMP3155)</name>
    <dbReference type="NCBI Taxonomy" id="1169540"/>
    <lineage>
        <taxon>Eukaryota</taxon>
        <taxon>Sar</taxon>
        <taxon>Alveolata</taxon>
        <taxon>Colpodellida</taxon>
        <taxon>Vitrellaceae</taxon>
        <taxon>Vitrella</taxon>
    </lineage>
</organism>
<sequence>MYEAVYGVFTVVSFTHPNQGKLIKINQTFVHTAVIVVPREIQTIKAQFMAFCVRRLGLYASQLTAVVIVDPVKRQKKGSGGPAVPIALPLLPREPWHGLVMDRLASLHIESAGGLAVFELLQLNCPAMRRLTGRLADPDTYRKKRSEERRSTYLNNEGCIRLDDSLASFCRRHTQLTHIDIFPLIPNHLTATLTAMRRLTRLTHLGHFLVPLTNCSTYGTMHHYQKTWPECRKIMSLLSSIEQQKWHDDDSRRQAKKDKDGMADADSESETTGGSRTLVLHIPIVLDLSLPSKMTVANASEPVPLRLMSEAEEWGWTVVRKGGCDVIDCTEHPNSPHSAIPHMERKERFEAMNKIPPALLRHLPGGDEAMLLTPRTSGRSLLSEHPSLRCVHFPGAKVLRVKVYRETDYVALQSIPSCICEPNVFENIEEVVFESMDLDGIMNGFVDGVSDSSPPPFDNHLCRLLQSLPSGLKIDLSPDIGGMMLECVAYYQGGGDDRRVASEVAAAGCGLNNKSLSAVTELSSAHGLLPPQAERRNRYPRIEKLTIDADCCPDLDEVAWLVAELGPDKAVAPSLSWCDDGDIMDEYRFSCPPTMLDLLVNERYLDGCMVEEDDFGEGDGDEEESREKWLWREGEPPPAASEWRKWSFPRPDGYTTSVDLSDPHTPSLTFTKSKTPKLAKRRTKQPSITAYFKMTHSLSRIGRLPRLATDDSSGTDSEAKWVEDTDEVFVYCAETGRSKGQPPITKYLSQTQRRPATTGKVCPISEYVAQHHRLQTLEQQQNPVNDDTGVELCVPLLPLPAGGEDESMMTLLKSFTWKPRGMEADTVSG</sequence>
<keyword evidence="3" id="KW-1185">Reference proteome</keyword>
<dbReference type="Proteomes" id="UP000041254">
    <property type="component" value="Unassembled WGS sequence"/>
</dbReference>
<dbReference type="AlphaFoldDB" id="A0A0G4FHR6"/>
<feature type="region of interest" description="Disordered" evidence="1">
    <location>
        <begin position="245"/>
        <end position="272"/>
    </location>
</feature>
<feature type="compositionally biased region" description="Basic and acidic residues" evidence="1">
    <location>
        <begin position="245"/>
        <end position="262"/>
    </location>
</feature>
<evidence type="ECO:0000256" key="1">
    <source>
        <dbReference type="SAM" id="MobiDB-lite"/>
    </source>
</evidence>
<reference evidence="2 3" key="1">
    <citation type="submission" date="2014-11" db="EMBL/GenBank/DDBJ databases">
        <authorList>
            <person name="Zhu J."/>
            <person name="Qi W."/>
            <person name="Song R."/>
        </authorList>
    </citation>
    <scope>NUCLEOTIDE SEQUENCE [LARGE SCALE GENOMIC DNA]</scope>
</reference>